<evidence type="ECO:0000256" key="6">
    <source>
        <dbReference type="ARBA" id="ARBA00022840"/>
    </source>
</evidence>
<keyword evidence="3" id="KW-0479">Metal-binding</keyword>
<dbReference type="NCBIfam" id="TIGR00347">
    <property type="entry name" value="bioD"/>
    <property type="match status" value="1"/>
</dbReference>
<dbReference type="GO" id="GO:0000287">
    <property type="term" value="F:magnesium ion binding"/>
    <property type="evidence" value="ECO:0007669"/>
    <property type="project" value="InterPro"/>
</dbReference>
<evidence type="ECO:0000256" key="1">
    <source>
        <dbReference type="ARBA" id="ARBA00022490"/>
    </source>
</evidence>
<dbReference type="EC" id="6.3.3.3" evidence="8"/>
<dbReference type="GO" id="GO:0004141">
    <property type="term" value="F:dethiobiotin synthase activity"/>
    <property type="evidence" value="ECO:0007669"/>
    <property type="project" value="UniProtKB-EC"/>
</dbReference>
<dbReference type="GO" id="GO:0005829">
    <property type="term" value="C:cytosol"/>
    <property type="evidence" value="ECO:0007669"/>
    <property type="project" value="TreeGrafter"/>
</dbReference>
<dbReference type="GO" id="GO:0042803">
    <property type="term" value="F:protein homodimerization activity"/>
    <property type="evidence" value="ECO:0007669"/>
    <property type="project" value="UniProtKB-ARBA"/>
</dbReference>
<organism evidence="8">
    <name type="scientific">mine drainage metagenome</name>
    <dbReference type="NCBI Taxonomy" id="410659"/>
    <lineage>
        <taxon>unclassified sequences</taxon>
        <taxon>metagenomes</taxon>
        <taxon>ecological metagenomes</taxon>
    </lineage>
</organism>
<dbReference type="GO" id="GO:0005524">
    <property type="term" value="F:ATP binding"/>
    <property type="evidence" value="ECO:0007669"/>
    <property type="project" value="UniProtKB-KW"/>
</dbReference>
<protein>
    <submittedName>
        <fullName evidence="8">ATP-dependent dethiobiotin synthetase BioD 1</fullName>
        <ecNumber evidence="8">6.3.3.3</ecNumber>
    </submittedName>
</protein>
<dbReference type="UniPathway" id="UPA00078"/>
<dbReference type="PIRSF" id="PIRSF006755">
    <property type="entry name" value="DTB_synth"/>
    <property type="match status" value="1"/>
</dbReference>
<evidence type="ECO:0000313" key="8">
    <source>
        <dbReference type="EMBL" id="OIR18217.1"/>
    </source>
</evidence>
<dbReference type="EMBL" id="MLJW01000003">
    <property type="protein sequence ID" value="OIR18217.1"/>
    <property type="molecule type" value="Genomic_DNA"/>
</dbReference>
<gene>
    <name evidence="8" type="primary">bioD1_2</name>
    <name evidence="8" type="ORF">GALL_15450</name>
</gene>
<keyword evidence="5" id="KW-0093">Biotin biosynthesis</keyword>
<dbReference type="PANTHER" id="PTHR43210:SF5">
    <property type="entry name" value="DETHIOBIOTIN SYNTHETASE"/>
    <property type="match status" value="1"/>
</dbReference>
<dbReference type="InterPro" id="IPR004472">
    <property type="entry name" value="DTB_synth_BioD"/>
</dbReference>
<dbReference type="Gene3D" id="3.40.50.300">
    <property type="entry name" value="P-loop containing nucleotide triphosphate hydrolases"/>
    <property type="match status" value="1"/>
</dbReference>
<keyword evidence="7" id="KW-0460">Magnesium</keyword>
<dbReference type="InterPro" id="IPR027417">
    <property type="entry name" value="P-loop_NTPase"/>
</dbReference>
<keyword evidence="1" id="KW-0963">Cytoplasm</keyword>
<comment type="caution">
    <text evidence="8">The sequence shown here is derived from an EMBL/GenBank/DDBJ whole genome shotgun (WGS) entry which is preliminary data.</text>
</comment>
<evidence type="ECO:0000256" key="5">
    <source>
        <dbReference type="ARBA" id="ARBA00022756"/>
    </source>
</evidence>
<proteinExistence type="inferred from homology"/>
<dbReference type="HAMAP" id="MF_00336">
    <property type="entry name" value="BioD"/>
    <property type="match status" value="1"/>
</dbReference>
<keyword evidence="2 8" id="KW-0436">Ligase</keyword>
<dbReference type="SUPFAM" id="SSF52540">
    <property type="entry name" value="P-loop containing nucleoside triphosphate hydrolases"/>
    <property type="match status" value="1"/>
</dbReference>
<evidence type="ECO:0000256" key="3">
    <source>
        <dbReference type="ARBA" id="ARBA00022723"/>
    </source>
</evidence>
<dbReference type="PANTHER" id="PTHR43210">
    <property type="entry name" value="DETHIOBIOTIN SYNTHETASE"/>
    <property type="match status" value="1"/>
</dbReference>
<dbReference type="FunFam" id="3.40.50.300:FF:000292">
    <property type="entry name" value="ATP-dependent dethiobiotin synthetase BioD"/>
    <property type="match status" value="1"/>
</dbReference>
<accession>A0A1J5TBI0</accession>
<name>A0A1J5TBI0_9ZZZZ</name>
<sequence>MSYFVTGTDTGVGKTLVSCALLHAFAAQGKRVAGFKPVAAGCDDDDHNEDAKLLRAASTVQAAYGQINPYCFHRPIAPHLAARHAGVNIEFGRIMASYRELAGQADEVIVEGAGGFCVPLNDRQTSADLARQLELPVILVVGMRLGCINHALLTMHAIAHYQLECAGWVANVLDAGMPALQENIQALRERIAAPLLGVIPCQPQPDARAAAAHLNLEMLEKKEVDG</sequence>
<dbReference type="Pfam" id="PF13500">
    <property type="entry name" value="AAA_26"/>
    <property type="match status" value="1"/>
</dbReference>
<evidence type="ECO:0000256" key="4">
    <source>
        <dbReference type="ARBA" id="ARBA00022741"/>
    </source>
</evidence>
<evidence type="ECO:0000256" key="7">
    <source>
        <dbReference type="ARBA" id="ARBA00022842"/>
    </source>
</evidence>
<dbReference type="AlphaFoldDB" id="A0A1J5TBI0"/>
<dbReference type="CDD" id="cd03109">
    <property type="entry name" value="DTBS"/>
    <property type="match status" value="1"/>
</dbReference>
<dbReference type="GO" id="GO:0009102">
    <property type="term" value="P:biotin biosynthetic process"/>
    <property type="evidence" value="ECO:0007669"/>
    <property type="project" value="UniProtKB-UniPathway"/>
</dbReference>
<keyword evidence="4" id="KW-0547">Nucleotide-binding</keyword>
<evidence type="ECO:0000256" key="2">
    <source>
        <dbReference type="ARBA" id="ARBA00022598"/>
    </source>
</evidence>
<reference evidence="8" key="1">
    <citation type="submission" date="2016-10" db="EMBL/GenBank/DDBJ databases">
        <title>Sequence of Gallionella enrichment culture.</title>
        <authorList>
            <person name="Poehlein A."/>
            <person name="Muehling M."/>
            <person name="Daniel R."/>
        </authorList>
    </citation>
    <scope>NUCLEOTIDE SEQUENCE</scope>
</reference>
<keyword evidence="6" id="KW-0067">ATP-binding</keyword>